<name>A0ACC2DPF1_DIPCM</name>
<organism evidence="1 2">
    <name type="scientific">Diphasiastrum complanatum</name>
    <name type="common">Issler's clubmoss</name>
    <name type="synonym">Lycopodium complanatum</name>
    <dbReference type="NCBI Taxonomy" id="34168"/>
    <lineage>
        <taxon>Eukaryota</taxon>
        <taxon>Viridiplantae</taxon>
        <taxon>Streptophyta</taxon>
        <taxon>Embryophyta</taxon>
        <taxon>Tracheophyta</taxon>
        <taxon>Lycopodiopsida</taxon>
        <taxon>Lycopodiales</taxon>
        <taxon>Lycopodiaceae</taxon>
        <taxon>Lycopodioideae</taxon>
        <taxon>Diphasiastrum</taxon>
    </lineage>
</organism>
<keyword evidence="2" id="KW-1185">Reference proteome</keyword>
<reference evidence="2" key="1">
    <citation type="journal article" date="2024" name="Proc. Natl. Acad. Sci. U.S.A.">
        <title>Extraordinary preservation of gene collinearity over three hundred million years revealed in homosporous lycophytes.</title>
        <authorList>
            <person name="Li C."/>
            <person name="Wickell D."/>
            <person name="Kuo L.Y."/>
            <person name="Chen X."/>
            <person name="Nie B."/>
            <person name="Liao X."/>
            <person name="Peng D."/>
            <person name="Ji J."/>
            <person name="Jenkins J."/>
            <person name="Williams M."/>
            <person name="Shu S."/>
            <person name="Plott C."/>
            <person name="Barry K."/>
            <person name="Rajasekar S."/>
            <person name="Grimwood J."/>
            <person name="Han X."/>
            <person name="Sun S."/>
            <person name="Hou Z."/>
            <person name="He W."/>
            <person name="Dai G."/>
            <person name="Sun C."/>
            <person name="Schmutz J."/>
            <person name="Leebens-Mack J.H."/>
            <person name="Li F.W."/>
            <person name="Wang L."/>
        </authorList>
    </citation>
    <scope>NUCLEOTIDE SEQUENCE [LARGE SCALE GENOMIC DNA]</scope>
    <source>
        <strain evidence="2">cv. PW_Plant_1</strain>
    </source>
</reference>
<dbReference type="Proteomes" id="UP001162992">
    <property type="component" value="Chromosome 5"/>
</dbReference>
<evidence type="ECO:0000313" key="2">
    <source>
        <dbReference type="Proteomes" id="UP001162992"/>
    </source>
</evidence>
<proteinExistence type="predicted"/>
<accession>A0ACC2DPF1</accession>
<protein>
    <submittedName>
        <fullName evidence="1">Uncharacterized protein</fullName>
    </submittedName>
</protein>
<comment type="caution">
    <text evidence="1">The sequence shown here is derived from an EMBL/GenBank/DDBJ whole genome shotgun (WGS) entry which is preliminary data.</text>
</comment>
<evidence type="ECO:0000313" key="1">
    <source>
        <dbReference type="EMBL" id="KAJ7556196.1"/>
    </source>
</evidence>
<gene>
    <name evidence="1" type="ORF">O6H91_05G073700</name>
</gene>
<sequence>MAPPAEAPALLPVSAGTRSVASAFFGDDTDSQPLWFKKDAFMEPNFDSEAYIADMGRLVTLDTLKAELRSHFAALKNELVELINRDYTDFVNLSTKLVDIDGAMMRMRTPLQELRAKLGSVRDSVAVALSLLQDALKRRAEASGSREILELLLDTSHVVSKIEKLLTELQNMPEDGGHISSDEAHSIKPTNNGAFGESIEHCVSLEESRSRLLERIASEMNRLKFYVARAQDLPFIQSMDKRIQNADTALDASLQRCFQIGLQRRDKRVVYHSLRAYAAIDNTAGAEDVFRRTGVAPFVQQVIPPSPPKDLVGGTGDRLEEVFQEIQKHVQAECSFLLEIAASANSGLHVFDFLSNSILKEVHSAIQKGKPGAFSPGKPAEFLANYKSSLKFLVFLEGYCQSQIAVVGFRSQAAYLDFMKQWNLGVYFTLRLQEIAGSLESALATSVISPIEVGRTLPKDGDLGPGFILQISATLWECLQRCWEDDVHILSASDKFLKLTSQLLSRFSTWLSTGLAARKAGNASNYAGGEWALIAAADDFILIRHDVELIVNLLRTSYVGSVSKCLTLYSTELLLLVQNSILQSAQMLVDVVPALTDVLIEALAEKCVEVLRQLKGITATYRMTNKPLPTRHSPYVSGVLQPLKAFLDGERASYLKANTRAEFISAVIEKVTARYDELARELVTVARRTESSLQRLRQGARQRVGAGADTTDSNISDTDKICAQLFLDVQEYGRWLASFGVNAKDVTSYLSLWQCVAPQEQQ</sequence>
<dbReference type="EMBL" id="CM055096">
    <property type="protein sequence ID" value="KAJ7556196.1"/>
    <property type="molecule type" value="Genomic_DNA"/>
</dbReference>